<dbReference type="InterPro" id="IPR011250">
    <property type="entry name" value="OMP/PagP_B-barrel"/>
</dbReference>
<reference evidence="2" key="1">
    <citation type="submission" date="2020-12" db="EMBL/GenBank/DDBJ databases">
        <title>Geomonas sp. Red875, isolated from river sediment.</title>
        <authorList>
            <person name="Xu Z."/>
            <person name="Zhang Z."/>
            <person name="Masuda Y."/>
            <person name="Itoh H."/>
            <person name="Senoo K."/>
        </authorList>
    </citation>
    <scope>NUCLEOTIDE SEQUENCE</scope>
    <source>
        <strain evidence="2">Red875</strain>
    </source>
</reference>
<accession>A0A8J7SB09</accession>
<dbReference type="RefSeq" id="WP_199386935.1">
    <property type="nucleotide sequence ID" value="NZ_JAEMHM010000029.1"/>
</dbReference>
<dbReference type="GO" id="GO:0019867">
    <property type="term" value="C:outer membrane"/>
    <property type="evidence" value="ECO:0007669"/>
    <property type="project" value="InterPro"/>
</dbReference>
<dbReference type="PROSITE" id="PS00695">
    <property type="entry name" value="ENT_VIR_OMP_2"/>
    <property type="match status" value="1"/>
</dbReference>
<dbReference type="InterPro" id="IPR005618">
    <property type="entry name" value="OMPW"/>
</dbReference>
<dbReference type="GO" id="GO:0055085">
    <property type="term" value="P:transmembrane transport"/>
    <property type="evidence" value="ECO:0007669"/>
    <property type="project" value="TreeGrafter"/>
</dbReference>
<dbReference type="Gene3D" id="2.40.160.20">
    <property type="match status" value="1"/>
</dbReference>
<feature type="chain" id="PRO_5035268839" evidence="1">
    <location>
        <begin position="20"/>
        <end position="201"/>
    </location>
</feature>
<feature type="signal peptide" evidence="1">
    <location>
        <begin position="1"/>
        <end position="19"/>
    </location>
</feature>
<organism evidence="2 3">
    <name type="scientific">Geomesophilobacter sediminis</name>
    <dbReference type="NCBI Taxonomy" id="2798584"/>
    <lineage>
        <taxon>Bacteria</taxon>
        <taxon>Pseudomonadati</taxon>
        <taxon>Thermodesulfobacteriota</taxon>
        <taxon>Desulfuromonadia</taxon>
        <taxon>Geobacterales</taxon>
        <taxon>Geobacteraceae</taxon>
        <taxon>Geomesophilobacter</taxon>
    </lineage>
</organism>
<protein>
    <submittedName>
        <fullName evidence="2">OmpW family protein</fullName>
    </submittedName>
</protein>
<dbReference type="AlphaFoldDB" id="A0A8J7SB09"/>
<keyword evidence="1" id="KW-0732">Signal</keyword>
<dbReference type="PANTHER" id="PTHR36920">
    <property type="match status" value="1"/>
</dbReference>
<evidence type="ECO:0000256" key="1">
    <source>
        <dbReference type="SAM" id="SignalP"/>
    </source>
</evidence>
<dbReference type="SUPFAM" id="SSF56925">
    <property type="entry name" value="OMPA-like"/>
    <property type="match status" value="1"/>
</dbReference>
<dbReference type="PANTHER" id="PTHR36920:SF1">
    <property type="entry name" value="OUTER MEMBRANE PROTEIN W"/>
    <property type="match status" value="1"/>
</dbReference>
<gene>
    <name evidence="2" type="ORF">JFN93_24060</name>
</gene>
<proteinExistence type="predicted"/>
<dbReference type="Pfam" id="PF03922">
    <property type="entry name" value="OmpW"/>
    <property type="match status" value="1"/>
</dbReference>
<evidence type="ECO:0000313" key="3">
    <source>
        <dbReference type="Proteomes" id="UP000636888"/>
    </source>
</evidence>
<dbReference type="EMBL" id="JAEMHM010000029">
    <property type="protein sequence ID" value="MBJ6727795.1"/>
    <property type="molecule type" value="Genomic_DNA"/>
</dbReference>
<name>A0A8J7SB09_9BACT</name>
<dbReference type="Proteomes" id="UP000636888">
    <property type="component" value="Unassembled WGS sequence"/>
</dbReference>
<dbReference type="InterPro" id="IPR000758">
    <property type="entry name" value="Enterovir_OMP"/>
</dbReference>
<comment type="caution">
    <text evidence="2">The sequence shown here is derived from an EMBL/GenBank/DDBJ whole genome shotgun (WGS) entry which is preliminary data.</text>
</comment>
<keyword evidence="3" id="KW-1185">Reference proteome</keyword>
<dbReference type="GO" id="GO:0044384">
    <property type="term" value="C:host outer membrane"/>
    <property type="evidence" value="ECO:0007669"/>
    <property type="project" value="InterPro"/>
</dbReference>
<sequence>MAKKVLLAVVMAMVVTVFAGTSFAADENIGVRFRAIYVKPNEDIDGALNSLNLKIGDDIIPELDLEYFFTKKVSVEAIAGVTRHDIRSNGSIIGSTWLLPPTITVKYHPFGGSTVSPYIGAGINATFPFSSSTVLGKKADIDNTVGWAAQAGIDFKIAEHLYFNLDYKYINAESKLSIDNGTKYKLDLNPSLFAMGVGYRF</sequence>
<evidence type="ECO:0000313" key="2">
    <source>
        <dbReference type="EMBL" id="MBJ6727795.1"/>
    </source>
</evidence>